<feature type="signal peptide" evidence="1">
    <location>
        <begin position="1"/>
        <end position="20"/>
    </location>
</feature>
<sequence length="79" mass="8903">MVYFCVFVLLIILNTIRVLGIIPEFISGPQLLNGVSALQDIADFPKPPEKISYPHPADMEYYFSEAQEAPVKESSMLKE</sequence>
<proteinExistence type="predicted"/>
<evidence type="ECO:0000313" key="3">
    <source>
        <dbReference type="Proteomes" id="UP001055439"/>
    </source>
</evidence>
<gene>
    <name evidence="2" type="ORF">MUK42_14022</name>
</gene>
<dbReference type="EMBL" id="CP097510">
    <property type="protein sequence ID" value="URE32678.1"/>
    <property type="molecule type" value="Genomic_DNA"/>
</dbReference>
<evidence type="ECO:0000313" key="2">
    <source>
        <dbReference type="EMBL" id="URE32678.1"/>
    </source>
</evidence>
<name>A0A9E7KSS8_9LILI</name>
<evidence type="ECO:0000256" key="1">
    <source>
        <dbReference type="SAM" id="SignalP"/>
    </source>
</evidence>
<organism evidence="2 3">
    <name type="scientific">Musa troglodytarum</name>
    <name type="common">fe'i banana</name>
    <dbReference type="NCBI Taxonomy" id="320322"/>
    <lineage>
        <taxon>Eukaryota</taxon>
        <taxon>Viridiplantae</taxon>
        <taxon>Streptophyta</taxon>
        <taxon>Embryophyta</taxon>
        <taxon>Tracheophyta</taxon>
        <taxon>Spermatophyta</taxon>
        <taxon>Magnoliopsida</taxon>
        <taxon>Liliopsida</taxon>
        <taxon>Zingiberales</taxon>
        <taxon>Musaceae</taxon>
        <taxon>Musa</taxon>
    </lineage>
</organism>
<dbReference type="AlphaFoldDB" id="A0A9E7KSS8"/>
<dbReference type="Proteomes" id="UP001055439">
    <property type="component" value="Chromosome 8"/>
</dbReference>
<protein>
    <submittedName>
        <fullName evidence="2">Uncharacterized protein</fullName>
    </submittedName>
</protein>
<reference evidence="2" key="1">
    <citation type="submission" date="2022-05" db="EMBL/GenBank/DDBJ databases">
        <title>The Musa troglodytarum L. genome provides insights into the mechanism of non-climacteric behaviour and enrichment of carotenoids.</title>
        <authorList>
            <person name="Wang J."/>
        </authorList>
    </citation>
    <scope>NUCLEOTIDE SEQUENCE</scope>
    <source>
        <tissue evidence="2">Leaf</tissue>
    </source>
</reference>
<keyword evidence="3" id="KW-1185">Reference proteome</keyword>
<accession>A0A9E7KSS8</accession>
<keyword evidence="1" id="KW-0732">Signal</keyword>
<feature type="chain" id="PRO_5039118508" evidence="1">
    <location>
        <begin position="21"/>
        <end position="79"/>
    </location>
</feature>